<keyword evidence="2" id="KW-1185">Reference proteome</keyword>
<organism evidence="1 2">
    <name type="scientific">Sinocyclocheilus rhinocerous</name>
    <dbReference type="NCBI Taxonomy" id="307959"/>
    <lineage>
        <taxon>Eukaryota</taxon>
        <taxon>Metazoa</taxon>
        <taxon>Chordata</taxon>
        <taxon>Craniata</taxon>
        <taxon>Vertebrata</taxon>
        <taxon>Euteleostomi</taxon>
        <taxon>Actinopterygii</taxon>
        <taxon>Neopterygii</taxon>
        <taxon>Teleostei</taxon>
        <taxon>Ostariophysi</taxon>
        <taxon>Cypriniformes</taxon>
        <taxon>Cyprinidae</taxon>
        <taxon>Cyprininae</taxon>
        <taxon>Sinocyclocheilus</taxon>
    </lineage>
</organism>
<evidence type="ECO:0000313" key="2">
    <source>
        <dbReference type="Proteomes" id="UP000472270"/>
    </source>
</evidence>
<name>A0A673G8I0_9TELE</name>
<sequence>IHKKYFKQLVKVHVASYDSFKTSNGNDCLFLNLSCLFISYSPFVFSVSVCFHICSQFICLVQYVSVVTICVKESTVYCQ</sequence>
<reference evidence="1" key="1">
    <citation type="submission" date="2025-08" db="UniProtKB">
        <authorList>
            <consortium name="Ensembl"/>
        </authorList>
    </citation>
    <scope>IDENTIFICATION</scope>
</reference>
<protein>
    <submittedName>
        <fullName evidence="1">Uncharacterized protein</fullName>
    </submittedName>
</protein>
<evidence type="ECO:0000313" key="1">
    <source>
        <dbReference type="Ensembl" id="ENSSRHP00000008763.1"/>
    </source>
</evidence>
<dbReference type="AlphaFoldDB" id="A0A673G8I0"/>
<proteinExistence type="predicted"/>
<accession>A0A673G8I0</accession>
<reference evidence="1" key="2">
    <citation type="submission" date="2025-09" db="UniProtKB">
        <authorList>
            <consortium name="Ensembl"/>
        </authorList>
    </citation>
    <scope>IDENTIFICATION</scope>
</reference>
<dbReference type="Proteomes" id="UP000472270">
    <property type="component" value="Unassembled WGS sequence"/>
</dbReference>
<dbReference type="Ensembl" id="ENSSRHT00000009036.1">
    <property type="protein sequence ID" value="ENSSRHP00000008763.1"/>
    <property type="gene ID" value="ENSSRHG00000005062.1"/>
</dbReference>